<dbReference type="PANTHER" id="PTHR48094">
    <property type="entry name" value="PROTEIN/NUCLEIC ACID DEGLYCASE DJ-1-RELATED"/>
    <property type="match status" value="1"/>
</dbReference>
<gene>
    <name evidence="2" type="ORF">C1I91_13300</name>
</gene>
<accession>A0A3R5TFY0</accession>
<dbReference type="KEGG" id="cmah:C1I91_13300"/>
<evidence type="ECO:0000313" key="2">
    <source>
        <dbReference type="EMBL" id="QAA32528.1"/>
    </source>
</evidence>
<dbReference type="GO" id="GO:0005737">
    <property type="term" value="C:cytoplasm"/>
    <property type="evidence" value="ECO:0007669"/>
    <property type="project" value="TreeGrafter"/>
</dbReference>
<proteinExistence type="predicted"/>
<protein>
    <submittedName>
        <fullName evidence="2">DJ-1/PfpI family protein</fullName>
    </submittedName>
</protein>
<name>A0A3R5TFY0_9CLOT</name>
<sequence length="200" mass="23026">MSEKKKAAIVIYPQFSNYEISIISAIFRAFAKEIIVFSADRSVVDSEEGFHFIPDKTLSEFVLEDYDCLILPGMWCFPDVLKDSRYIDFFTQFKDKNGIVIGSISSSPILLAKAGVLNGRKFCAGLFEEDIDHYDFINKENIIRAPLVIDRNIITAMGSAYREFAIEIGRKLNFNCGEEWFSGIRKPIRSEDYIFYRNHK</sequence>
<dbReference type="InterPro" id="IPR050325">
    <property type="entry name" value="Prot/Nucl_acid_deglycase"/>
</dbReference>
<dbReference type="AlphaFoldDB" id="A0A3R5TFY0"/>
<dbReference type="RefSeq" id="WP_128213317.1">
    <property type="nucleotide sequence ID" value="NZ_CP025746.1"/>
</dbReference>
<evidence type="ECO:0000259" key="1">
    <source>
        <dbReference type="Pfam" id="PF01965"/>
    </source>
</evidence>
<feature type="domain" description="DJ-1/PfpI" evidence="1">
    <location>
        <begin position="5"/>
        <end position="168"/>
    </location>
</feature>
<dbReference type="SUPFAM" id="SSF52317">
    <property type="entry name" value="Class I glutamine amidotransferase-like"/>
    <property type="match status" value="1"/>
</dbReference>
<organism evidence="2 3">
    <name type="scientific">Clostridium manihotivorum</name>
    <dbReference type="NCBI Taxonomy" id="2320868"/>
    <lineage>
        <taxon>Bacteria</taxon>
        <taxon>Bacillati</taxon>
        <taxon>Bacillota</taxon>
        <taxon>Clostridia</taxon>
        <taxon>Eubacteriales</taxon>
        <taxon>Clostridiaceae</taxon>
        <taxon>Clostridium</taxon>
    </lineage>
</organism>
<dbReference type="PANTHER" id="PTHR48094:SF12">
    <property type="entry name" value="PARKINSON DISEASE PROTEIN 7 HOMOLOG"/>
    <property type="match status" value="1"/>
</dbReference>
<dbReference type="InterPro" id="IPR002818">
    <property type="entry name" value="DJ-1/PfpI"/>
</dbReference>
<dbReference type="EMBL" id="CP025746">
    <property type="protein sequence ID" value="QAA32528.1"/>
    <property type="molecule type" value="Genomic_DNA"/>
</dbReference>
<keyword evidence="3" id="KW-1185">Reference proteome</keyword>
<dbReference type="Pfam" id="PF01965">
    <property type="entry name" value="DJ-1_PfpI"/>
    <property type="match status" value="1"/>
</dbReference>
<dbReference type="OrthoDB" id="9800516at2"/>
<reference evidence="2 3" key="1">
    <citation type="submission" date="2018-01" db="EMBL/GenBank/DDBJ databases">
        <title>Genome Sequencing and Assembly of Anaerobacter polyendosporus strain CT4.</title>
        <authorList>
            <person name="Tachaapaikoon C."/>
            <person name="Sutheeworapong S."/>
            <person name="Jenjaroenpun P."/>
            <person name="Wongsurawat T."/>
            <person name="Nookeaw I."/>
            <person name="Cheawchanlertfa P."/>
            <person name="Kosugi A."/>
            <person name="Cheevadhanarak S."/>
            <person name="Ratanakhanokchai K."/>
        </authorList>
    </citation>
    <scope>NUCLEOTIDE SEQUENCE [LARGE SCALE GENOMIC DNA]</scope>
    <source>
        <strain evidence="2 3">CT4</strain>
    </source>
</reference>
<evidence type="ECO:0000313" key="3">
    <source>
        <dbReference type="Proteomes" id="UP000286268"/>
    </source>
</evidence>
<dbReference type="Proteomes" id="UP000286268">
    <property type="component" value="Chromosome"/>
</dbReference>
<dbReference type="InterPro" id="IPR029062">
    <property type="entry name" value="Class_I_gatase-like"/>
</dbReference>
<dbReference type="Gene3D" id="3.40.50.880">
    <property type="match status" value="1"/>
</dbReference>